<gene>
    <name evidence="1" type="ORF">Amon02_000575500</name>
</gene>
<name>A0ACB5T7L1_AMBMO</name>
<proteinExistence type="predicted"/>
<dbReference type="Proteomes" id="UP001165064">
    <property type="component" value="Unassembled WGS sequence"/>
</dbReference>
<sequence length="235" mass="25922">MPLDSGNQMHTMHHMNHMNHTVNNSSSFMVQDDLKLMRLLEDMHLEESEINRLMLLKSNTTANKTSTSPLHLNLMNQNSVRKLLDLNIIDQLHTCSSSSSSCDGDIDTTPTPPPSQPGQLASSSVEFAGKQGVADSNNKPMLKDLVELDQDMDYLEDQLDLNEMKKPDPAFLHELNDVDELDKVPVVPVPAPAPAPKCESDCDVVSGAIGRLSVSGSELCQMIRFKSVRDDQAGR</sequence>
<comment type="caution">
    <text evidence="1">The sequence shown here is derived from an EMBL/GenBank/DDBJ whole genome shotgun (WGS) entry which is preliminary data.</text>
</comment>
<reference evidence="1" key="1">
    <citation type="submission" date="2023-04" db="EMBL/GenBank/DDBJ databases">
        <title>Ambrosiozyma monospora NBRC 10751.</title>
        <authorList>
            <person name="Ichikawa N."/>
            <person name="Sato H."/>
            <person name="Tonouchi N."/>
        </authorList>
    </citation>
    <scope>NUCLEOTIDE SEQUENCE</scope>
    <source>
        <strain evidence="1">NBRC 10751</strain>
    </source>
</reference>
<evidence type="ECO:0000313" key="2">
    <source>
        <dbReference type="Proteomes" id="UP001165064"/>
    </source>
</evidence>
<dbReference type="EMBL" id="BSXS01004329">
    <property type="protein sequence ID" value="GME82798.1"/>
    <property type="molecule type" value="Genomic_DNA"/>
</dbReference>
<keyword evidence="2" id="KW-1185">Reference proteome</keyword>
<protein>
    <submittedName>
        <fullName evidence="1">Unnamed protein product</fullName>
    </submittedName>
</protein>
<accession>A0ACB5T7L1</accession>
<evidence type="ECO:0000313" key="1">
    <source>
        <dbReference type="EMBL" id="GME82798.1"/>
    </source>
</evidence>
<organism evidence="1 2">
    <name type="scientific">Ambrosiozyma monospora</name>
    <name type="common">Yeast</name>
    <name type="synonym">Endomycopsis monosporus</name>
    <dbReference type="NCBI Taxonomy" id="43982"/>
    <lineage>
        <taxon>Eukaryota</taxon>
        <taxon>Fungi</taxon>
        <taxon>Dikarya</taxon>
        <taxon>Ascomycota</taxon>
        <taxon>Saccharomycotina</taxon>
        <taxon>Pichiomycetes</taxon>
        <taxon>Pichiales</taxon>
        <taxon>Pichiaceae</taxon>
        <taxon>Ambrosiozyma</taxon>
    </lineage>
</organism>